<protein>
    <recommendedName>
        <fullName evidence="4">Extracellular membrane protein CFEM domain-containing protein</fullName>
    </recommendedName>
</protein>
<sequence length="67" mass="7373">MNFTNFTNLAFLLIASLASQAWAIDCNGQPSQENCCLDNGQTFHCDPPSAASCVGQHWECKLKRLIV</sequence>
<dbReference type="AlphaFoldDB" id="A0A6A6CXR2"/>
<dbReference type="EMBL" id="ML993583">
    <property type="protein sequence ID" value="KAF2171503.1"/>
    <property type="molecule type" value="Genomic_DNA"/>
</dbReference>
<evidence type="ECO:0000313" key="2">
    <source>
        <dbReference type="EMBL" id="KAF2171503.1"/>
    </source>
</evidence>
<feature type="chain" id="PRO_5025507150" description="Extracellular membrane protein CFEM domain-containing protein" evidence="1">
    <location>
        <begin position="24"/>
        <end position="67"/>
    </location>
</feature>
<evidence type="ECO:0000313" key="3">
    <source>
        <dbReference type="Proteomes" id="UP000799537"/>
    </source>
</evidence>
<proteinExistence type="predicted"/>
<keyword evidence="3" id="KW-1185">Reference proteome</keyword>
<feature type="signal peptide" evidence="1">
    <location>
        <begin position="1"/>
        <end position="23"/>
    </location>
</feature>
<organism evidence="2 3">
    <name type="scientific">Zasmidium cellare ATCC 36951</name>
    <dbReference type="NCBI Taxonomy" id="1080233"/>
    <lineage>
        <taxon>Eukaryota</taxon>
        <taxon>Fungi</taxon>
        <taxon>Dikarya</taxon>
        <taxon>Ascomycota</taxon>
        <taxon>Pezizomycotina</taxon>
        <taxon>Dothideomycetes</taxon>
        <taxon>Dothideomycetidae</taxon>
        <taxon>Mycosphaerellales</taxon>
        <taxon>Mycosphaerellaceae</taxon>
        <taxon>Zasmidium</taxon>
    </lineage>
</organism>
<evidence type="ECO:0008006" key="4">
    <source>
        <dbReference type="Google" id="ProtNLM"/>
    </source>
</evidence>
<evidence type="ECO:0000256" key="1">
    <source>
        <dbReference type="SAM" id="SignalP"/>
    </source>
</evidence>
<name>A0A6A6CXR2_ZASCE</name>
<dbReference type="RefSeq" id="XP_033672392.1">
    <property type="nucleotide sequence ID" value="XM_033804577.1"/>
</dbReference>
<keyword evidence="1" id="KW-0732">Signal</keyword>
<gene>
    <name evidence="2" type="ORF">M409DRAFT_18617</name>
</gene>
<dbReference type="GeneID" id="54557849"/>
<dbReference type="Proteomes" id="UP000799537">
    <property type="component" value="Unassembled WGS sequence"/>
</dbReference>
<reference evidence="2" key="1">
    <citation type="journal article" date="2020" name="Stud. Mycol.">
        <title>101 Dothideomycetes genomes: a test case for predicting lifestyles and emergence of pathogens.</title>
        <authorList>
            <person name="Haridas S."/>
            <person name="Albert R."/>
            <person name="Binder M."/>
            <person name="Bloem J."/>
            <person name="Labutti K."/>
            <person name="Salamov A."/>
            <person name="Andreopoulos B."/>
            <person name="Baker S."/>
            <person name="Barry K."/>
            <person name="Bills G."/>
            <person name="Bluhm B."/>
            <person name="Cannon C."/>
            <person name="Castanera R."/>
            <person name="Culley D."/>
            <person name="Daum C."/>
            <person name="Ezra D."/>
            <person name="Gonzalez J."/>
            <person name="Henrissat B."/>
            <person name="Kuo A."/>
            <person name="Liang C."/>
            <person name="Lipzen A."/>
            <person name="Lutzoni F."/>
            <person name="Magnuson J."/>
            <person name="Mondo S."/>
            <person name="Nolan M."/>
            <person name="Ohm R."/>
            <person name="Pangilinan J."/>
            <person name="Park H.-J."/>
            <person name="Ramirez L."/>
            <person name="Alfaro M."/>
            <person name="Sun H."/>
            <person name="Tritt A."/>
            <person name="Yoshinaga Y."/>
            <person name="Zwiers L.-H."/>
            <person name="Turgeon B."/>
            <person name="Goodwin S."/>
            <person name="Spatafora J."/>
            <person name="Crous P."/>
            <person name="Grigoriev I."/>
        </authorList>
    </citation>
    <scope>NUCLEOTIDE SEQUENCE</scope>
    <source>
        <strain evidence="2">ATCC 36951</strain>
    </source>
</reference>
<accession>A0A6A6CXR2</accession>